<keyword evidence="7" id="KW-1185">Reference proteome</keyword>
<dbReference type="OrthoDB" id="8770688at2"/>
<dbReference type="SUPFAM" id="SSF47413">
    <property type="entry name" value="lambda repressor-like DNA-binding domains"/>
    <property type="match status" value="1"/>
</dbReference>
<dbReference type="InterPro" id="IPR000843">
    <property type="entry name" value="HTH_LacI"/>
</dbReference>
<reference evidence="6 7" key="1">
    <citation type="submission" date="2017-10" db="EMBL/GenBank/DDBJ databases">
        <title>Two draft genome sequences of Pusillimonas sp. strains isolated from a nitrate- and radionuclide-contaminated groundwater in Russia.</title>
        <authorList>
            <person name="Grouzdev D.S."/>
            <person name="Tourova T.P."/>
            <person name="Goeva M.A."/>
            <person name="Babich T.L."/>
            <person name="Sokolova D.S."/>
            <person name="Abdullin R."/>
            <person name="Poltaraus A.B."/>
            <person name="Toshchakov S.V."/>
            <person name="Nazina T.N."/>
        </authorList>
    </citation>
    <scope>NUCLEOTIDE SEQUENCE [LARGE SCALE GENOMIC DNA]</scope>
    <source>
        <strain evidence="6 7">JR1/69-3-13</strain>
    </source>
</reference>
<dbReference type="GO" id="GO:0000976">
    <property type="term" value="F:transcription cis-regulatory region binding"/>
    <property type="evidence" value="ECO:0007669"/>
    <property type="project" value="TreeGrafter"/>
</dbReference>
<evidence type="ECO:0000256" key="2">
    <source>
        <dbReference type="ARBA" id="ARBA00023125"/>
    </source>
</evidence>
<dbReference type="CDD" id="cd01575">
    <property type="entry name" value="PBP1_GntR"/>
    <property type="match status" value="1"/>
</dbReference>
<dbReference type="SMART" id="SM00354">
    <property type="entry name" value="HTH_LACI"/>
    <property type="match status" value="1"/>
</dbReference>
<gene>
    <name evidence="6" type="ORF">CR159_11365</name>
</gene>
<dbReference type="Proteomes" id="UP000234190">
    <property type="component" value="Unassembled WGS sequence"/>
</dbReference>
<organism evidence="6 7">
    <name type="scientific">Pollutimonas subterranea</name>
    <dbReference type="NCBI Taxonomy" id="2045210"/>
    <lineage>
        <taxon>Bacteria</taxon>
        <taxon>Pseudomonadati</taxon>
        <taxon>Pseudomonadota</taxon>
        <taxon>Betaproteobacteria</taxon>
        <taxon>Burkholderiales</taxon>
        <taxon>Alcaligenaceae</taxon>
        <taxon>Pollutimonas</taxon>
    </lineage>
</organism>
<dbReference type="CDD" id="cd01392">
    <property type="entry name" value="HTH_LacI"/>
    <property type="match status" value="1"/>
</dbReference>
<protein>
    <submittedName>
        <fullName evidence="6">GntR family transcriptional regulator</fullName>
    </submittedName>
</protein>
<keyword evidence="3" id="KW-0804">Transcription</keyword>
<dbReference type="Pfam" id="PF00356">
    <property type="entry name" value="LacI"/>
    <property type="match status" value="1"/>
</dbReference>
<dbReference type="Pfam" id="PF13377">
    <property type="entry name" value="Peripla_BP_3"/>
    <property type="match status" value="1"/>
</dbReference>
<dbReference type="Gene3D" id="1.10.260.40">
    <property type="entry name" value="lambda repressor-like DNA-binding domains"/>
    <property type="match status" value="1"/>
</dbReference>
<accession>A0A2N4U4C2</accession>
<feature type="compositionally biased region" description="Polar residues" evidence="4">
    <location>
        <begin position="1"/>
        <end position="12"/>
    </location>
</feature>
<sequence>MNRTYQKPSLNEPSRPKRFRRGSGRATLADVAKVAGVSAQTVSRVLNNPSAVPTATLEHVRDAIAQVRYVPNRLAGGLASGRSKLVAALVPAIASPVFLETLEALTQALATQGYQLMLGESGYDDADEVQLFENLISRGPDGIVLTRVVQSELARQRLASSGIPVVETWDLTDNPVDMLIGFSHEQVGACVADIMIKRGVKYPAMISGNDPRARRRRIGYAKRLVEKGCLRTEEDLQVAEVPAPAPMGYGRRAFRELLARQVPIDGLFCSTDMLALGALIEAQHRKIIVPDQLAVVGFGDLVIAADTSPALTTVRINGQKLGTLAAELIMRRASGNLVPDKIHDIGFEVVMRESA</sequence>
<dbReference type="PROSITE" id="PS00356">
    <property type="entry name" value="HTH_LACI_1"/>
    <property type="match status" value="1"/>
</dbReference>
<evidence type="ECO:0000259" key="5">
    <source>
        <dbReference type="PROSITE" id="PS50932"/>
    </source>
</evidence>
<evidence type="ECO:0000256" key="4">
    <source>
        <dbReference type="SAM" id="MobiDB-lite"/>
    </source>
</evidence>
<comment type="caution">
    <text evidence="6">The sequence shown here is derived from an EMBL/GenBank/DDBJ whole genome shotgun (WGS) entry which is preliminary data.</text>
</comment>
<dbReference type="Gene3D" id="3.40.50.2300">
    <property type="match status" value="2"/>
</dbReference>
<dbReference type="InterPro" id="IPR010982">
    <property type="entry name" value="Lambda_DNA-bd_dom_sf"/>
</dbReference>
<proteinExistence type="predicted"/>
<dbReference type="SUPFAM" id="SSF53822">
    <property type="entry name" value="Periplasmic binding protein-like I"/>
    <property type="match status" value="1"/>
</dbReference>
<dbReference type="EMBL" id="PDNW01000008">
    <property type="protein sequence ID" value="PLC49875.1"/>
    <property type="molecule type" value="Genomic_DNA"/>
</dbReference>
<evidence type="ECO:0000313" key="7">
    <source>
        <dbReference type="Proteomes" id="UP000234190"/>
    </source>
</evidence>
<feature type="region of interest" description="Disordered" evidence="4">
    <location>
        <begin position="1"/>
        <end position="23"/>
    </location>
</feature>
<dbReference type="GO" id="GO:0003700">
    <property type="term" value="F:DNA-binding transcription factor activity"/>
    <property type="evidence" value="ECO:0007669"/>
    <property type="project" value="TreeGrafter"/>
</dbReference>
<evidence type="ECO:0000313" key="6">
    <source>
        <dbReference type="EMBL" id="PLC49875.1"/>
    </source>
</evidence>
<dbReference type="PROSITE" id="PS50932">
    <property type="entry name" value="HTH_LACI_2"/>
    <property type="match status" value="1"/>
</dbReference>
<keyword evidence="1" id="KW-0805">Transcription regulation</keyword>
<feature type="domain" description="HTH lacI-type" evidence="5">
    <location>
        <begin position="26"/>
        <end position="80"/>
    </location>
</feature>
<evidence type="ECO:0000256" key="3">
    <source>
        <dbReference type="ARBA" id="ARBA00023163"/>
    </source>
</evidence>
<dbReference type="PANTHER" id="PTHR30146">
    <property type="entry name" value="LACI-RELATED TRANSCRIPTIONAL REPRESSOR"/>
    <property type="match status" value="1"/>
</dbReference>
<dbReference type="PRINTS" id="PR00036">
    <property type="entry name" value="HTHLACI"/>
</dbReference>
<name>A0A2N4U4C2_9BURK</name>
<keyword evidence="2" id="KW-0238">DNA-binding</keyword>
<dbReference type="InterPro" id="IPR028082">
    <property type="entry name" value="Peripla_BP_I"/>
</dbReference>
<dbReference type="AlphaFoldDB" id="A0A2N4U4C2"/>
<dbReference type="InterPro" id="IPR046335">
    <property type="entry name" value="LacI/GalR-like_sensor"/>
</dbReference>
<dbReference type="RefSeq" id="WP_102074068.1">
    <property type="nucleotide sequence ID" value="NZ_PDNW01000008.1"/>
</dbReference>
<evidence type="ECO:0000256" key="1">
    <source>
        <dbReference type="ARBA" id="ARBA00023015"/>
    </source>
</evidence>
<dbReference type="PANTHER" id="PTHR30146:SF33">
    <property type="entry name" value="TRANSCRIPTIONAL REGULATOR"/>
    <property type="match status" value="1"/>
</dbReference>